<organism evidence="2">
    <name type="scientific">Oryza brachyantha</name>
    <name type="common">malo sina</name>
    <dbReference type="NCBI Taxonomy" id="4533"/>
    <lineage>
        <taxon>Eukaryota</taxon>
        <taxon>Viridiplantae</taxon>
        <taxon>Streptophyta</taxon>
        <taxon>Embryophyta</taxon>
        <taxon>Tracheophyta</taxon>
        <taxon>Spermatophyta</taxon>
        <taxon>Magnoliopsida</taxon>
        <taxon>Liliopsida</taxon>
        <taxon>Poales</taxon>
        <taxon>Poaceae</taxon>
        <taxon>BOP clade</taxon>
        <taxon>Oryzoideae</taxon>
        <taxon>Oryzeae</taxon>
        <taxon>Oryzinae</taxon>
        <taxon>Oryza</taxon>
    </lineage>
</organism>
<feature type="region of interest" description="Disordered" evidence="1">
    <location>
        <begin position="22"/>
        <end position="48"/>
    </location>
</feature>
<dbReference type="HOGENOM" id="CLU_837777_0_0_1"/>
<evidence type="ECO:0000256" key="1">
    <source>
        <dbReference type="SAM" id="MobiDB-lite"/>
    </source>
</evidence>
<reference evidence="2" key="2">
    <citation type="submission" date="2013-04" db="UniProtKB">
        <authorList>
            <consortium name="EnsemblPlants"/>
        </authorList>
    </citation>
    <scope>IDENTIFICATION</scope>
</reference>
<dbReference type="AlphaFoldDB" id="J3NCV7"/>
<reference evidence="2" key="1">
    <citation type="journal article" date="2013" name="Nat. Commun.">
        <title>Whole-genome sequencing of Oryza brachyantha reveals mechanisms underlying Oryza genome evolution.</title>
        <authorList>
            <person name="Chen J."/>
            <person name="Huang Q."/>
            <person name="Gao D."/>
            <person name="Wang J."/>
            <person name="Lang Y."/>
            <person name="Liu T."/>
            <person name="Li B."/>
            <person name="Bai Z."/>
            <person name="Luis Goicoechea J."/>
            <person name="Liang C."/>
            <person name="Chen C."/>
            <person name="Zhang W."/>
            <person name="Sun S."/>
            <person name="Liao Y."/>
            <person name="Zhang X."/>
            <person name="Yang L."/>
            <person name="Song C."/>
            <person name="Wang M."/>
            <person name="Shi J."/>
            <person name="Liu G."/>
            <person name="Liu J."/>
            <person name="Zhou H."/>
            <person name="Zhou W."/>
            <person name="Yu Q."/>
            <person name="An N."/>
            <person name="Chen Y."/>
            <person name="Cai Q."/>
            <person name="Wang B."/>
            <person name="Liu B."/>
            <person name="Min J."/>
            <person name="Huang Y."/>
            <person name="Wu H."/>
            <person name="Li Z."/>
            <person name="Zhang Y."/>
            <person name="Yin Y."/>
            <person name="Song W."/>
            <person name="Jiang J."/>
            <person name="Jackson S.A."/>
            <person name="Wing R.A."/>
            <person name="Wang J."/>
            <person name="Chen M."/>
        </authorList>
    </citation>
    <scope>NUCLEOTIDE SEQUENCE [LARGE SCALE GENOMIC DNA]</scope>
    <source>
        <strain evidence="2">cv. IRGC 101232</strain>
    </source>
</reference>
<keyword evidence="3" id="KW-1185">Reference proteome</keyword>
<sequence length="332" mass="36231">MGNGETRNLACPYSTYPGKGRRDGVWTGNRGVTKASPASGSTKAQEGTARLGVKEGKYKTSYNNSKICPLRGALYPLYSGVFYRIVIYIAPKIIVHQEDEKVEKSREVVRLDEAHESYGGLLREAEERLESVYRLAMKGRDMVDAGYGDGIRDVPQFAILMRSSHCESYCTPPLCNLPCLPKSKYKSTADDVAAAASPTPATGVAAALAEDKPPPVQKIEAATTDKDDDDDDDEASKEVVVTVVPKSSLKKTNCEDSKNVVKGNAKWMDLLGRISLKSKNLSQENLETRMMKMATPASVSSNKHSLEIITVNSLKGKPKNKCMGQPLVVYCQ</sequence>
<evidence type="ECO:0000313" key="2">
    <source>
        <dbReference type="EnsemblPlants" id="OB12G18150.1"/>
    </source>
</evidence>
<name>J3NCV7_ORYBR</name>
<proteinExistence type="predicted"/>
<feature type="compositionally biased region" description="Polar residues" evidence="1">
    <location>
        <begin position="36"/>
        <end position="45"/>
    </location>
</feature>
<dbReference type="Proteomes" id="UP000006038">
    <property type="component" value="Chromosome 12"/>
</dbReference>
<protein>
    <submittedName>
        <fullName evidence="2">Uncharacterized protein</fullName>
    </submittedName>
</protein>
<dbReference type="Gramene" id="OB12G18150.1">
    <property type="protein sequence ID" value="OB12G18150.1"/>
    <property type="gene ID" value="OB12G18150"/>
</dbReference>
<dbReference type="EnsemblPlants" id="OB12G18150.1">
    <property type="protein sequence ID" value="OB12G18150.1"/>
    <property type="gene ID" value="OB12G18150"/>
</dbReference>
<evidence type="ECO:0000313" key="3">
    <source>
        <dbReference type="Proteomes" id="UP000006038"/>
    </source>
</evidence>
<accession>J3NCV7</accession>